<sequence length="126" mass="13370">MGSSIYCNLGIVPVFILRLALVNASAPEPSGFHSLAWTYPSSHPNPAPHASSTPGPSRFTSPMAPGAMYPSSLFYQGLQTPVMFSPASPDQLAKVDTPLLDHIFFITEPTPATDSQSSPSHTPLCD</sequence>
<gene>
    <name evidence="3" type="ORF">AVEN_267652_1</name>
</gene>
<dbReference type="EMBL" id="BGPR01011464">
    <property type="protein sequence ID" value="GBN51504.1"/>
    <property type="molecule type" value="Genomic_DNA"/>
</dbReference>
<evidence type="ECO:0000313" key="3">
    <source>
        <dbReference type="EMBL" id="GBN51504.1"/>
    </source>
</evidence>
<evidence type="ECO:0000256" key="2">
    <source>
        <dbReference type="SAM" id="SignalP"/>
    </source>
</evidence>
<dbReference type="AlphaFoldDB" id="A0A4Y2PJK8"/>
<keyword evidence="2" id="KW-0732">Signal</keyword>
<dbReference type="Proteomes" id="UP000499080">
    <property type="component" value="Unassembled WGS sequence"/>
</dbReference>
<proteinExistence type="predicted"/>
<reference evidence="3 4" key="1">
    <citation type="journal article" date="2019" name="Sci. Rep.">
        <title>Orb-weaving spider Araneus ventricosus genome elucidates the spidroin gene catalogue.</title>
        <authorList>
            <person name="Kono N."/>
            <person name="Nakamura H."/>
            <person name="Ohtoshi R."/>
            <person name="Moran D.A.P."/>
            <person name="Shinohara A."/>
            <person name="Yoshida Y."/>
            <person name="Fujiwara M."/>
            <person name="Mori M."/>
            <person name="Tomita M."/>
            <person name="Arakawa K."/>
        </authorList>
    </citation>
    <scope>NUCLEOTIDE SEQUENCE [LARGE SCALE GENOMIC DNA]</scope>
</reference>
<keyword evidence="4" id="KW-1185">Reference proteome</keyword>
<feature type="compositionally biased region" description="Low complexity" evidence="1">
    <location>
        <begin position="43"/>
        <end position="52"/>
    </location>
</feature>
<protein>
    <submittedName>
        <fullName evidence="3">Uncharacterized protein</fullName>
    </submittedName>
</protein>
<accession>A0A4Y2PJK8</accession>
<evidence type="ECO:0000256" key="1">
    <source>
        <dbReference type="SAM" id="MobiDB-lite"/>
    </source>
</evidence>
<name>A0A4Y2PJK8_ARAVE</name>
<feature type="region of interest" description="Disordered" evidence="1">
    <location>
        <begin position="43"/>
        <end position="63"/>
    </location>
</feature>
<feature type="signal peptide" evidence="2">
    <location>
        <begin position="1"/>
        <end position="24"/>
    </location>
</feature>
<evidence type="ECO:0000313" key="4">
    <source>
        <dbReference type="Proteomes" id="UP000499080"/>
    </source>
</evidence>
<feature type="chain" id="PRO_5021284861" evidence="2">
    <location>
        <begin position="25"/>
        <end position="126"/>
    </location>
</feature>
<comment type="caution">
    <text evidence="3">The sequence shown here is derived from an EMBL/GenBank/DDBJ whole genome shotgun (WGS) entry which is preliminary data.</text>
</comment>
<organism evidence="3 4">
    <name type="scientific">Araneus ventricosus</name>
    <name type="common">Orbweaver spider</name>
    <name type="synonym">Epeira ventricosa</name>
    <dbReference type="NCBI Taxonomy" id="182803"/>
    <lineage>
        <taxon>Eukaryota</taxon>
        <taxon>Metazoa</taxon>
        <taxon>Ecdysozoa</taxon>
        <taxon>Arthropoda</taxon>
        <taxon>Chelicerata</taxon>
        <taxon>Arachnida</taxon>
        <taxon>Araneae</taxon>
        <taxon>Araneomorphae</taxon>
        <taxon>Entelegynae</taxon>
        <taxon>Araneoidea</taxon>
        <taxon>Araneidae</taxon>
        <taxon>Araneus</taxon>
    </lineage>
</organism>